<dbReference type="Proteomes" id="UP000011612">
    <property type="component" value="Unassembled WGS sequence"/>
</dbReference>
<name>M0HYJ2_HALEO</name>
<sequence length="105" mass="12134">MTQSDPTFHPVTDEEFEQMDEKLAEFFDKVRAAMDAAIQADLEEMECPEMLKDKKSDPTFRPVTEEEFEQMDEKIAVFFDEARAKMDAAVQADLDAMEDESKDLE</sequence>
<proteinExistence type="predicted"/>
<evidence type="ECO:0000313" key="1">
    <source>
        <dbReference type="EMBL" id="ELZ88803.1"/>
    </source>
</evidence>
<dbReference type="AlphaFoldDB" id="M0HYJ2"/>
<organism evidence="1 2">
    <name type="scientific">Haloferax elongans ATCC BAA-1513</name>
    <dbReference type="NCBI Taxonomy" id="1230453"/>
    <lineage>
        <taxon>Archaea</taxon>
        <taxon>Methanobacteriati</taxon>
        <taxon>Methanobacteriota</taxon>
        <taxon>Stenosarchaea group</taxon>
        <taxon>Halobacteria</taxon>
        <taxon>Halobacteriales</taxon>
        <taxon>Haloferacaceae</taxon>
        <taxon>Haloferax</taxon>
    </lineage>
</organism>
<keyword evidence="2" id="KW-1185">Reference proteome</keyword>
<protein>
    <submittedName>
        <fullName evidence="1">Uncharacterized protein</fullName>
    </submittedName>
</protein>
<dbReference type="EMBL" id="AOLK01000005">
    <property type="protein sequence ID" value="ELZ88803.1"/>
    <property type="molecule type" value="Genomic_DNA"/>
</dbReference>
<accession>M0HYJ2</accession>
<dbReference type="PATRIC" id="fig|1230453.4.peg.185"/>
<reference evidence="1 2" key="1">
    <citation type="journal article" date="2014" name="PLoS Genet.">
        <title>Phylogenetically driven sequencing of extremely halophilic archaea reveals strategies for static and dynamic osmo-response.</title>
        <authorList>
            <person name="Becker E.A."/>
            <person name="Seitzer P.M."/>
            <person name="Tritt A."/>
            <person name="Larsen D."/>
            <person name="Krusor M."/>
            <person name="Yao A.I."/>
            <person name="Wu D."/>
            <person name="Madern D."/>
            <person name="Eisen J.A."/>
            <person name="Darling A.E."/>
            <person name="Facciotti M.T."/>
        </authorList>
    </citation>
    <scope>NUCLEOTIDE SEQUENCE [LARGE SCALE GENOMIC DNA]</scope>
    <source>
        <strain evidence="1 2">ATCC BAA-1513</strain>
    </source>
</reference>
<comment type="caution">
    <text evidence="1">The sequence shown here is derived from an EMBL/GenBank/DDBJ whole genome shotgun (WGS) entry which is preliminary data.</text>
</comment>
<gene>
    <name evidence="1" type="ORF">C453_01030</name>
</gene>
<evidence type="ECO:0000313" key="2">
    <source>
        <dbReference type="Proteomes" id="UP000011612"/>
    </source>
</evidence>